<gene>
    <name evidence="8" type="primary">cas3</name>
    <name evidence="8" type="ORF">EF810_06675</name>
</gene>
<name>A0A520KIB0_9CREN</name>
<dbReference type="InterPro" id="IPR001650">
    <property type="entry name" value="Helicase_C-like"/>
</dbReference>
<evidence type="ECO:0000256" key="5">
    <source>
        <dbReference type="ARBA" id="ARBA00023118"/>
    </source>
</evidence>
<dbReference type="PROSITE" id="PS51194">
    <property type="entry name" value="HELICASE_CTER"/>
    <property type="match status" value="1"/>
</dbReference>
<dbReference type="AlphaFoldDB" id="A0A520KIB0"/>
<reference evidence="8 9" key="1">
    <citation type="journal article" date="2019" name="Nat. Microbiol.">
        <title>Wide diversity of methane and short-chain alkane metabolisms in uncultured archaea.</title>
        <authorList>
            <person name="Borrel G."/>
            <person name="Adam P.S."/>
            <person name="McKay L.J."/>
            <person name="Chen L.X."/>
            <person name="Sierra-Garcia I.N."/>
            <person name="Sieber C.M."/>
            <person name="Letourneur Q."/>
            <person name="Ghozlane A."/>
            <person name="Andersen G.L."/>
            <person name="Li W.J."/>
            <person name="Hallam S.J."/>
            <person name="Muyzer G."/>
            <person name="de Oliveira V.M."/>
            <person name="Inskeep W.P."/>
            <person name="Banfield J.F."/>
            <person name="Gribaldo S."/>
        </authorList>
    </citation>
    <scope>NUCLEOTIDE SEQUENCE [LARGE SCALE GENOMIC DNA]</scope>
    <source>
        <strain evidence="8">NM4</strain>
    </source>
</reference>
<dbReference type="EMBL" id="RXII01000104">
    <property type="protein sequence ID" value="RZN59539.1"/>
    <property type="molecule type" value="Genomic_DNA"/>
</dbReference>
<evidence type="ECO:0000259" key="7">
    <source>
        <dbReference type="PROSITE" id="PS51194"/>
    </source>
</evidence>
<dbReference type="SUPFAM" id="SSF52540">
    <property type="entry name" value="P-loop containing nucleoside triphosphate hydrolases"/>
    <property type="match status" value="1"/>
</dbReference>
<dbReference type="GO" id="GO:0005829">
    <property type="term" value="C:cytosol"/>
    <property type="evidence" value="ECO:0007669"/>
    <property type="project" value="TreeGrafter"/>
</dbReference>
<organism evidence="8 9">
    <name type="scientific">Candidatus Methanodesulfokora washburnensis</name>
    <dbReference type="NCBI Taxonomy" id="2478471"/>
    <lineage>
        <taxon>Archaea</taxon>
        <taxon>Thermoproteota</taxon>
        <taxon>Candidatus Korarchaeia</taxon>
        <taxon>Candidatus Korarchaeia incertae sedis</taxon>
        <taxon>Candidatus Methanodesulfokora</taxon>
    </lineage>
</organism>
<dbReference type="GO" id="GO:0016787">
    <property type="term" value="F:hydrolase activity"/>
    <property type="evidence" value="ECO:0007669"/>
    <property type="project" value="UniProtKB-KW"/>
</dbReference>
<dbReference type="SMART" id="SM00490">
    <property type="entry name" value="HELICc"/>
    <property type="match status" value="1"/>
</dbReference>
<dbReference type="InterPro" id="IPR006474">
    <property type="entry name" value="Helicase_Cas3_CRISPR-ass_core"/>
</dbReference>
<evidence type="ECO:0000256" key="1">
    <source>
        <dbReference type="ARBA" id="ARBA00022741"/>
    </source>
</evidence>
<keyword evidence="5" id="KW-0051">Antiviral defense</keyword>
<dbReference type="GO" id="GO:0003676">
    <property type="term" value="F:nucleic acid binding"/>
    <property type="evidence" value="ECO:0007669"/>
    <property type="project" value="InterPro"/>
</dbReference>
<dbReference type="PANTHER" id="PTHR47959">
    <property type="entry name" value="ATP-DEPENDENT RNA HELICASE RHLE-RELATED"/>
    <property type="match status" value="1"/>
</dbReference>
<dbReference type="InterPro" id="IPR054712">
    <property type="entry name" value="Cas3-like_dom"/>
</dbReference>
<dbReference type="Pfam" id="PF22590">
    <property type="entry name" value="Cas3-like_C_2"/>
    <property type="match status" value="1"/>
</dbReference>
<dbReference type="Gene3D" id="3.40.50.300">
    <property type="entry name" value="P-loop containing nucleotide triphosphate hydrolases"/>
    <property type="match status" value="2"/>
</dbReference>
<accession>A0A520KIB0</accession>
<dbReference type="InterPro" id="IPR011545">
    <property type="entry name" value="DEAD/DEAH_box_helicase_dom"/>
</dbReference>
<dbReference type="InterPro" id="IPR027417">
    <property type="entry name" value="P-loop_NTPase"/>
</dbReference>
<protein>
    <submittedName>
        <fullName evidence="8">CRISPR-associated helicase Cas3</fullName>
    </submittedName>
</protein>
<keyword evidence="1" id="KW-0547">Nucleotide-binding</keyword>
<sequence>MSLSSSIIEQYWDVVEKIVKQRGRQLRRYSFFEKVWNALNEGVRLVIVEAPTACGKTEAVLTPFMYQLQNGSRAWFSLIYALPSRSLVAAMRKRIANSLRIINAKYITVTCNYGEPLALKPYLEGDIAMTTYDTLLYALYGIIRPGYHVLLPLSKIVGSLLVFDEIQLLQDVSWYSMSLIPSHIRTLIRLGAQVVLMSATMPTVLLKDMEKVIRGIDLPFNGHYKVNEVIPSNDKPLRGSLSIETYKGILPQNDRIVEIIKEEILNQGNLPALIVVNTVEKAANIYKHLLELRKKEESFKDIELLLLHSRLRTGIREVVEDSFESERKSTNLSNAIIIATQVVEAGLDLDIRFLITELSPIDSLIQRLGRCARKGNSQAIIFLDPDGGRKVYPEVILEKTGKVVEDNVDSLPRSISELRTAQELIDYVYTNEIVEELRKNNIDYIENIKNLINNFPGTLFSATIHEKLGESPLLRLGYEIQCLYLRGERYNMLLASTPVKLTADEISKNIVKISTRFLCLQGQEQHEDVRSIPSSIIHNIEGEEVAVLLQVETIDENKEGKNELFRLQPKKMEPCSAIHKASSSKSSLLLLNPLYYEVVDGEELGVVRPW</sequence>
<dbReference type="PROSITE" id="PS51192">
    <property type="entry name" value="HELICASE_ATP_BIND_1"/>
    <property type="match status" value="1"/>
</dbReference>
<keyword evidence="2" id="KW-0378">Hydrolase</keyword>
<keyword evidence="3" id="KW-0347">Helicase</keyword>
<dbReference type="NCBIfam" id="TIGR01587">
    <property type="entry name" value="cas3_core"/>
    <property type="match status" value="1"/>
</dbReference>
<evidence type="ECO:0000256" key="3">
    <source>
        <dbReference type="ARBA" id="ARBA00022806"/>
    </source>
</evidence>
<evidence type="ECO:0000313" key="9">
    <source>
        <dbReference type="Proteomes" id="UP000316217"/>
    </source>
</evidence>
<dbReference type="InterPro" id="IPR050079">
    <property type="entry name" value="DEAD_box_RNA_helicase"/>
</dbReference>
<evidence type="ECO:0000259" key="6">
    <source>
        <dbReference type="PROSITE" id="PS51192"/>
    </source>
</evidence>
<dbReference type="Proteomes" id="UP000316217">
    <property type="component" value="Unassembled WGS sequence"/>
</dbReference>
<evidence type="ECO:0000256" key="2">
    <source>
        <dbReference type="ARBA" id="ARBA00022801"/>
    </source>
</evidence>
<dbReference type="InterPro" id="IPR014001">
    <property type="entry name" value="Helicase_ATP-bd"/>
</dbReference>
<dbReference type="GO" id="GO:0140097">
    <property type="term" value="F:catalytic activity, acting on DNA"/>
    <property type="evidence" value="ECO:0007669"/>
    <property type="project" value="UniProtKB-ARBA"/>
</dbReference>
<keyword evidence="4" id="KW-0067">ATP-binding</keyword>
<evidence type="ECO:0000313" key="8">
    <source>
        <dbReference type="EMBL" id="RZN59539.1"/>
    </source>
</evidence>
<dbReference type="GO" id="GO:0003724">
    <property type="term" value="F:RNA helicase activity"/>
    <property type="evidence" value="ECO:0007669"/>
    <property type="project" value="TreeGrafter"/>
</dbReference>
<proteinExistence type="predicted"/>
<feature type="domain" description="Helicase ATP-binding" evidence="6">
    <location>
        <begin position="37"/>
        <end position="219"/>
    </location>
</feature>
<dbReference type="GO" id="GO:0051607">
    <property type="term" value="P:defense response to virus"/>
    <property type="evidence" value="ECO:0007669"/>
    <property type="project" value="UniProtKB-KW"/>
</dbReference>
<feature type="domain" description="Helicase C-terminal" evidence="7">
    <location>
        <begin position="252"/>
        <end position="419"/>
    </location>
</feature>
<dbReference type="GO" id="GO:0005524">
    <property type="term" value="F:ATP binding"/>
    <property type="evidence" value="ECO:0007669"/>
    <property type="project" value="UniProtKB-KW"/>
</dbReference>
<dbReference type="Pfam" id="PF00270">
    <property type="entry name" value="DEAD"/>
    <property type="match status" value="1"/>
</dbReference>
<dbReference type="PANTHER" id="PTHR47959:SF16">
    <property type="entry name" value="CRISPR-ASSOCIATED NUCLEASE_HELICASE CAS3-RELATED"/>
    <property type="match status" value="1"/>
</dbReference>
<comment type="caution">
    <text evidence="8">The sequence shown here is derived from an EMBL/GenBank/DDBJ whole genome shotgun (WGS) entry which is preliminary data.</text>
</comment>
<evidence type="ECO:0000256" key="4">
    <source>
        <dbReference type="ARBA" id="ARBA00022840"/>
    </source>
</evidence>
<dbReference type="SMART" id="SM00487">
    <property type="entry name" value="DEXDc"/>
    <property type="match status" value="1"/>
</dbReference>